<evidence type="ECO:0000313" key="7">
    <source>
        <dbReference type="EMBL" id="CAD7266693.1"/>
    </source>
</evidence>
<feature type="transmembrane region" description="Helical" evidence="6">
    <location>
        <begin position="191"/>
        <end position="214"/>
    </location>
</feature>
<feature type="transmembrane region" description="Helical" evidence="6">
    <location>
        <begin position="99"/>
        <end position="122"/>
    </location>
</feature>
<keyword evidence="3 6" id="KW-0812">Transmembrane</keyword>
<gene>
    <name evidence="7" type="ORF">TSIB3V08_LOCUS10708</name>
</gene>
<proteinExistence type="inferred from homology"/>
<comment type="subcellular location">
    <subcellularLocation>
        <location evidence="1 6">Cell membrane</location>
        <topology evidence="1 6">Multi-pass membrane protein</topology>
    </subcellularLocation>
</comment>
<keyword evidence="2 6" id="KW-1003">Cell membrane</keyword>
<dbReference type="GO" id="GO:0007165">
    <property type="term" value="P:signal transduction"/>
    <property type="evidence" value="ECO:0007669"/>
    <property type="project" value="UniProtKB-KW"/>
</dbReference>
<organism evidence="7">
    <name type="scientific">Timema shepardi</name>
    <name type="common">Walking stick</name>
    <dbReference type="NCBI Taxonomy" id="629360"/>
    <lineage>
        <taxon>Eukaryota</taxon>
        <taxon>Metazoa</taxon>
        <taxon>Ecdysozoa</taxon>
        <taxon>Arthropoda</taxon>
        <taxon>Hexapoda</taxon>
        <taxon>Insecta</taxon>
        <taxon>Pterygota</taxon>
        <taxon>Neoptera</taxon>
        <taxon>Polyneoptera</taxon>
        <taxon>Phasmatodea</taxon>
        <taxon>Timematodea</taxon>
        <taxon>Timematoidea</taxon>
        <taxon>Timematidae</taxon>
        <taxon>Timema</taxon>
    </lineage>
</organism>
<dbReference type="GO" id="GO:0005886">
    <property type="term" value="C:plasma membrane"/>
    <property type="evidence" value="ECO:0007669"/>
    <property type="project" value="UniProtKB-SubCell"/>
</dbReference>
<dbReference type="Pfam" id="PF08395">
    <property type="entry name" value="7tm_7"/>
    <property type="match status" value="1"/>
</dbReference>
<keyword evidence="6" id="KW-0807">Transducer</keyword>
<dbReference type="EMBL" id="OC007453">
    <property type="protein sequence ID" value="CAD7266693.1"/>
    <property type="molecule type" value="Genomic_DNA"/>
</dbReference>
<feature type="transmembrane region" description="Helical" evidence="6">
    <location>
        <begin position="264"/>
        <end position="286"/>
    </location>
</feature>
<keyword evidence="5 6" id="KW-0472">Membrane</keyword>
<evidence type="ECO:0000256" key="4">
    <source>
        <dbReference type="ARBA" id="ARBA00022989"/>
    </source>
</evidence>
<evidence type="ECO:0000256" key="6">
    <source>
        <dbReference type="RuleBase" id="RU363108"/>
    </source>
</evidence>
<evidence type="ECO:0000256" key="2">
    <source>
        <dbReference type="ARBA" id="ARBA00022475"/>
    </source>
</evidence>
<reference evidence="7" key="1">
    <citation type="submission" date="2020-11" db="EMBL/GenBank/DDBJ databases">
        <authorList>
            <person name="Tran Van P."/>
        </authorList>
    </citation>
    <scope>NUCLEOTIDE SEQUENCE</scope>
</reference>
<dbReference type="AlphaFoldDB" id="A0A7R9B5N7"/>
<comment type="caution">
    <text evidence="6">Lacks conserved residue(s) required for the propagation of feature annotation.</text>
</comment>
<comment type="function">
    <text evidence="6">Gustatory receptor which mediates acceptance or avoidance behavior, depending on its substrates.</text>
</comment>
<dbReference type="InterPro" id="IPR013604">
    <property type="entry name" value="7TM_chemorcpt"/>
</dbReference>
<comment type="similarity">
    <text evidence="6">Belongs to the insect chemoreceptor superfamily. Gustatory receptor (GR) family.</text>
</comment>
<accession>A0A7R9B5N7</accession>
<evidence type="ECO:0000256" key="3">
    <source>
        <dbReference type="ARBA" id="ARBA00022692"/>
    </source>
</evidence>
<evidence type="ECO:0000256" key="1">
    <source>
        <dbReference type="ARBA" id="ARBA00004651"/>
    </source>
</evidence>
<name>A0A7R9B5N7_TIMSH</name>
<sequence>MISISPNSSTLISRLMVSPSSPSYVYLSRRQRVALEDITSTPLFLRKEFGPQHHYSKDNYKPKEVAEKTKEVFYEELKPLWIVQMVFGMFPFQRPRPVIVLYCFAWYAILGYMDVFIALRSFGNISNSGKKFNDIILPYNILLYLIPPLTSVPTHLWDGTKMADYFNLWWKFQISFEQVTGRPLELELKKYTLLSTVSLLVLMFVYLLLGTILVDEFPKEYAAFYSVLHTVSEKQVAAYRDLWLQLSKLSNHSGNANQGTVTQLLLFIFVTTLLSLYGVLSGLLSYKYGRTEIMLSINSVVCIITTILTCDFAYKANEQVGVNFVRQLSEEMSINKSIEKEMRLFLTVAVANPPEISLGGFAVINRNMTVSIMSMMVTYLVVLAQFGFQDEK</sequence>
<feature type="transmembrane region" description="Helical" evidence="6">
    <location>
        <begin position="368"/>
        <end position="388"/>
    </location>
</feature>
<evidence type="ECO:0000256" key="5">
    <source>
        <dbReference type="ARBA" id="ARBA00023136"/>
    </source>
</evidence>
<protein>
    <recommendedName>
        <fullName evidence="6">Gustatory receptor</fullName>
    </recommendedName>
</protein>
<keyword evidence="4 6" id="KW-1133">Transmembrane helix</keyword>
<dbReference type="GO" id="GO:0050909">
    <property type="term" value="P:sensory perception of taste"/>
    <property type="evidence" value="ECO:0007669"/>
    <property type="project" value="InterPro"/>
</dbReference>
<keyword evidence="6" id="KW-0675">Receptor</keyword>